<dbReference type="GO" id="GO:0016706">
    <property type="term" value="F:2-oxoglutarate-dependent dioxygenase activity"/>
    <property type="evidence" value="ECO:0007669"/>
    <property type="project" value="UniProtKB-ARBA"/>
</dbReference>
<dbReference type="AlphaFoldDB" id="W4MAU4"/>
<evidence type="ECO:0000313" key="3">
    <source>
        <dbReference type="EMBL" id="ETX07275.1"/>
    </source>
</evidence>
<evidence type="ECO:0000256" key="1">
    <source>
        <dbReference type="ARBA" id="ARBA00038240"/>
    </source>
</evidence>
<dbReference type="SUPFAM" id="SSF51197">
    <property type="entry name" value="Clavaminate synthase-like"/>
    <property type="match status" value="1"/>
</dbReference>
<dbReference type="GO" id="GO:0004413">
    <property type="term" value="F:homoserine kinase activity"/>
    <property type="evidence" value="ECO:0007669"/>
    <property type="project" value="TreeGrafter"/>
</dbReference>
<dbReference type="InterPro" id="IPR011009">
    <property type="entry name" value="Kinase-like_dom_sf"/>
</dbReference>
<accession>W4MAU4</accession>
<dbReference type="PATRIC" id="fig|1429439.4.peg.2080"/>
<dbReference type="InterPro" id="IPR002575">
    <property type="entry name" value="Aminoglycoside_PTrfase"/>
</dbReference>
<proteinExistence type="inferred from homology"/>
<dbReference type="Gene3D" id="1.20.1270.170">
    <property type="match status" value="1"/>
</dbReference>
<organism evidence="3 4">
    <name type="scientific">Candidatus Entotheonella gemina</name>
    <dbReference type="NCBI Taxonomy" id="1429439"/>
    <lineage>
        <taxon>Bacteria</taxon>
        <taxon>Pseudomonadati</taxon>
        <taxon>Nitrospinota/Tectimicrobiota group</taxon>
        <taxon>Candidatus Tectimicrobiota</taxon>
        <taxon>Candidatus Entotheonellia</taxon>
        <taxon>Candidatus Entotheonellales</taxon>
        <taxon>Candidatus Entotheonellaceae</taxon>
        <taxon>Candidatus Entotheonella</taxon>
    </lineage>
</organism>
<evidence type="ECO:0000259" key="2">
    <source>
        <dbReference type="Pfam" id="PF01636"/>
    </source>
</evidence>
<gene>
    <name evidence="3" type="ORF">ETSY2_12105</name>
</gene>
<feature type="domain" description="Aminoglycoside phosphotransferase" evidence="2">
    <location>
        <begin position="52"/>
        <end position="287"/>
    </location>
</feature>
<dbReference type="Pfam" id="PF05721">
    <property type="entry name" value="PhyH"/>
    <property type="match status" value="1"/>
</dbReference>
<dbReference type="Gene3D" id="1.10.510.10">
    <property type="entry name" value="Transferase(Phosphotransferase) domain 1"/>
    <property type="match status" value="1"/>
</dbReference>
<dbReference type="PANTHER" id="PTHR21064:SF6">
    <property type="entry name" value="AMINOGLYCOSIDE PHOSPHOTRANSFERASE DOMAIN-CONTAINING PROTEIN"/>
    <property type="match status" value="1"/>
</dbReference>
<comment type="similarity">
    <text evidence="1">Belongs to the pseudomonas-type ThrB family.</text>
</comment>
<reference evidence="3 4" key="1">
    <citation type="journal article" date="2014" name="Nature">
        <title>An environmental bacterial taxon with a large and distinct metabolic repertoire.</title>
        <authorList>
            <person name="Wilson M.C."/>
            <person name="Mori T."/>
            <person name="Ruckert C."/>
            <person name="Uria A.R."/>
            <person name="Helf M.J."/>
            <person name="Takada K."/>
            <person name="Gernert C."/>
            <person name="Steffens U.A."/>
            <person name="Heycke N."/>
            <person name="Schmitt S."/>
            <person name="Rinke C."/>
            <person name="Helfrich E.J."/>
            <person name="Brachmann A.O."/>
            <person name="Gurgui C."/>
            <person name="Wakimoto T."/>
            <person name="Kracht M."/>
            <person name="Crusemann M."/>
            <person name="Hentschel U."/>
            <person name="Abe I."/>
            <person name="Matsunaga S."/>
            <person name="Kalinowski J."/>
            <person name="Takeyama H."/>
            <person name="Piel J."/>
        </authorList>
    </citation>
    <scope>NUCLEOTIDE SEQUENCE [LARGE SCALE GENOMIC DNA]</scope>
    <source>
        <strain evidence="4">TSY2</strain>
    </source>
</reference>
<evidence type="ECO:0000313" key="4">
    <source>
        <dbReference type="Proteomes" id="UP000019140"/>
    </source>
</evidence>
<protein>
    <recommendedName>
        <fullName evidence="2">Aminoglycoside phosphotransferase domain-containing protein</fullName>
    </recommendedName>
</protein>
<dbReference type="InterPro" id="IPR050249">
    <property type="entry name" value="Pseudomonas-type_ThrB"/>
</dbReference>
<name>W4MAU4_9BACT</name>
<dbReference type="Gene3D" id="3.30.200.70">
    <property type="match status" value="1"/>
</dbReference>
<dbReference type="Pfam" id="PF01636">
    <property type="entry name" value="APH"/>
    <property type="match status" value="1"/>
</dbReference>
<keyword evidence="4" id="KW-1185">Reference proteome</keyword>
<dbReference type="GO" id="GO:0009088">
    <property type="term" value="P:threonine biosynthetic process"/>
    <property type="evidence" value="ECO:0007669"/>
    <property type="project" value="TreeGrafter"/>
</dbReference>
<dbReference type="HOGENOM" id="CLU_405821_0_0_7"/>
<comment type="caution">
    <text evidence="3">The sequence shown here is derived from an EMBL/GenBank/DDBJ whole genome shotgun (WGS) entry which is preliminary data.</text>
</comment>
<dbReference type="Proteomes" id="UP000019140">
    <property type="component" value="Unassembled WGS sequence"/>
</dbReference>
<dbReference type="PANTHER" id="PTHR21064">
    <property type="entry name" value="AMINOGLYCOSIDE PHOSPHOTRANSFERASE DOMAIN-CONTAINING PROTEIN-RELATED"/>
    <property type="match status" value="1"/>
</dbReference>
<dbReference type="InterPro" id="IPR008775">
    <property type="entry name" value="Phytyl_CoA_dOase-like"/>
</dbReference>
<dbReference type="Gene3D" id="2.60.120.620">
    <property type="entry name" value="q2cbj1_9rhob like domain"/>
    <property type="match status" value="1"/>
</dbReference>
<dbReference type="EMBL" id="AZHX01000486">
    <property type="protein sequence ID" value="ETX07275.1"/>
    <property type="molecule type" value="Genomic_DNA"/>
</dbReference>
<sequence>MRPFAELTSRGQVRRLRHLAQAALADYGLEHAQLQLLLHGDNTTFRVDIPQAPKGVDTDSPYVSNRFLLRVHRPNYLSAGAVASELTWLKDLRREAGLTVPEAVSTPQGQLLTSATAPGVPEPRICTLMRWLPGQFCDTQLHYIEAIGRLMAQLHQYAAGWLAPDGFTRPCWDWNGLFGTGAGYSTHGDRVWELTPLPYRELFQKVGDRVRAVMDQLGTAPEDFGLIHADLHLGNILFFGRQPCPIDFADCGFSYWGYDMAILLSYYSQDPDLPLYREALFNGYAQVRPLPRHQLDHLETFMAARYVPEMLWAINRAQDHPVYRQKLAPWLKQVGASAQYFLDAQSRVTGKKRSTTRDTPPRHVRPRVTDETLAAARKVPFWQSLCPHLTLSANPFLHLDPPYAIGAIEGDQAMRQIVDEGYFYLPSVIPAEEISPLAKGVSAVVEAGFPAPFALVYDEVWRLLARLTHVLAPILGADYVALPDFWLWHVDRHTETSGWVPHRDYETERDVLRPDGRPTLMTVWIPFSDATPLNSCIYVLPNHLDPNYPDNLRPYTVPQHALQAIRALPAPAGSVLGWNQYLLHWGSSSSTWATQPRISIGIYFQSGDVDPYELPVIDLQAPLSLNDRLGIIGHMIVKYNYMYGYPNAITQLSAHYDHMYQTLAMYRRNRPSPLSKR</sequence>
<dbReference type="SUPFAM" id="SSF56112">
    <property type="entry name" value="Protein kinase-like (PK-like)"/>
    <property type="match status" value="1"/>
</dbReference>